<dbReference type="GO" id="GO:0019905">
    <property type="term" value="F:syntaxin binding"/>
    <property type="evidence" value="ECO:0007669"/>
    <property type="project" value="TreeGrafter"/>
</dbReference>
<dbReference type="PaxDb" id="2903-EOD06644"/>
<evidence type="ECO:0000256" key="1">
    <source>
        <dbReference type="ARBA" id="ARBA00010050"/>
    </source>
</evidence>
<dbReference type="GO" id="GO:0031201">
    <property type="term" value="C:SNARE complex"/>
    <property type="evidence" value="ECO:0007669"/>
    <property type="project" value="TreeGrafter"/>
</dbReference>
<name>A0A0D3I5V9_EMIH1</name>
<dbReference type="GO" id="GO:0006886">
    <property type="term" value="P:intracellular protein transport"/>
    <property type="evidence" value="ECO:0007669"/>
    <property type="project" value="InterPro"/>
</dbReference>
<protein>
    <submittedName>
        <fullName evidence="4">Uncharacterized protein</fullName>
    </submittedName>
</protein>
<dbReference type="InterPro" id="IPR000744">
    <property type="entry name" value="NSF_attach"/>
</dbReference>
<dbReference type="GO" id="GO:0005483">
    <property type="term" value="F:soluble NSF attachment protein activity"/>
    <property type="evidence" value="ECO:0007669"/>
    <property type="project" value="TreeGrafter"/>
</dbReference>
<dbReference type="GO" id="GO:0035494">
    <property type="term" value="P:SNARE complex disassembly"/>
    <property type="evidence" value="ECO:0007669"/>
    <property type="project" value="TreeGrafter"/>
</dbReference>
<dbReference type="EnsemblProtists" id="EOD06644">
    <property type="protein sequence ID" value="EOD06644"/>
    <property type="gene ID" value="EMIHUDRAFT_258834"/>
</dbReference>
<dbReference type="InterPro" id="IPR011990">
    <property type="entry name" value="TPR-like_helical_dom_sf"/>
</dbReference>
<proteinExistence type="inferred from homology"/>
<reference evidence="4" key="2">
    <citation type="submission" date="2024-10" db="UniProtKB">
        <authorList>
            <consortium name="EnsemblProtists"/>
        </authorList>
    </citation>
    <scope>IDENTIFICATION</scope>
</reference>
<evidence type="ECO:0000313" key="5">
    <source>
        <dbReference type="Proteomes" id="UP000013827"/>
    </source>
</evidence>
<keyword evidence="2" id="KW-0813">Transport</keyword>
<sequence>MSQGDKARALVEKAEKKLASWSLFGGGSKYEDAAEMYTKAANLFKVSKCWNDAGACFEKTAQCALKSDSPHEAATAHTDAANCYKKTDAKGAPPTYKEAIGIHIDLGRFPTAAKLQKEIAELHEGEGNLPLAMEARSTPAFQTAADYYQGEENTAQGN</sequence>
<dbReference type="RefSeq" id="XP_005759073.1">
    <property type="nucleotide sequence ID" value="XM_005759016.1"/>
</dbReference>
<keyword evidence="5" id="KW-1185">Reference proteome</keyword>
<dbReference type="PANTHER" id="PTHR13768">
    <property type="entry name" value="SOLUBLE NSF ATTACHMENT PROTEIN SNAP"/>
    <property type="match status" value="1"/>
</dbReference>
<dbReference type="SUPFAM" id="SSF48452">
    <property type="entry name" value="TPR-like"/>
    <property type="match status" value="1"/>
</dbReference>
<dbReference type="GO" id="GO:0005774">
    <property type="term" value="C:vacuolar membrane"/>
    <property type="evidence" value="ECO:0007669"/>
    <property type="project" value="TreeGrafter"/>
</dbReference>
<organism evidence="4 5">
    <name type="scientific">Emiliania huxleyi (strain CCMP1516)</name>
    <dbReference type="NCBI Taxonomy" id="280463"/>
    <lineage>
        <taxon>Eukaryota</taxon>
        <taxon>Haptista</taxon>
        <taxon>Haptophyta</taxon>
        <taxon>Prymnesiophyceae</taxon>
        <taxon>Isochrysidales</taxon>
        <taxon>Noelaerhabdaceae</taxon>
        <taxon>Emiliania</taxon>
    </lineage>
</organism>
<comment type="similarity">
    <text evidence="1">Belongs to the SNAP family.</text>
</comment>
<dbReference type="Pfam" id="PF14938">
    <property type="entry name" value="SNAP"/>
    <property type="match status" value="1"/>
</dbReference>
<evidence type="ECO:0000256" key="2">
    <source>
        <dbReference type="ARBA" id="ARBA00022448"/>
    </source>
</evidence>
<reference evidence="5" key="1">
    <citation type="journal article" date="2013" name="Nature">
        <title>Pan genome of the phytoplankton Emiliania underpins its global distribution.</title>
        <authorList>
            <person name="Read B.A."/>
            <person name="Kegel J."/>
            <person name="Klute M.J."/>
            <person name="Kuo A."/>
            <person name="Lefebvre S.C."/>
            <person name="Maumus F."/>
            <person name="Mayer C."/>
            <person name="Miller J."/>
            <person name="Monier A."/>
            <person name="Salamov A."/>
            <person name="Young J."/>
            <person name="Aguilar M."/>
            <person name="Claverie J.M."/>
            <person name="Frickenhaus S."/>
            <person name="Gonzalez K."/>
            <person name="Herman E.K."/>
            <person name="Lin Y.C."/>
            <person name="Napier J."/>
            <person name="Ogata H."/>
            <person name="Sarno A.F."/>
            <person name="Shmutz J."/>
            <person name="Schroeder D."/>
            <person name="de Vargas C."/>
            <person name="Verret F."/>
            <person name="von Dassow P."/>
            <person name="Valentin K."/>
            <person name="Van de Peer Y."/>
            <person name="Wheeler G."/>
            <person name="Dacks J.B."/>
            <person name="Delwiche C.F."/>
            <person name="Dyhrman S.T."/>
            <person name="Glockner G."/>
            <person name="John U."/>
            <person name="Richards T."/>
            <person name="Worden A.Z."/>
            <person name="Zhang X."/>
            <person name="Grigoriev I.V."/>
            <person name="Allen A.E."/>
            <person name="Bidle K."/>
            <person name="Borodovsky M."/>
            <person name="Bowler C."/>
            <person name="Brownlee C."/>
            <person name="Cock J.M."/>
            <person name="Elias M."/>
            <person name="Gladyshev V.N."/>
            <person name="Groth M."/>
            <person name="Guda C."/>
            <person name="Hadaegh A."/>
            <person name="Iglesias-Rodriguez M.D."/>
            <person name="Jenkins J."/>
            <person name="Jones B.M."/>
            <person name="Lawson T."/>
            <person name="Leese F."/>
            <person name="Lindquist E."/>
            <person name="Lobanov A."/>
            <person name="Lomsadze A."/>
            <person name="Malik S.B."/>
            <person name="Marsh M.E."/>
            <person name="Mackinder L."/>
            <person name="Mock T."/>
            <person name="Mueller-Roeber B."/>
            <person name="Pagarete A."/>
            <person name="Parker M."/>
            <person name="Probert I."/>
            <person name="Quesneville H."/>
            <person name="Raines C."/>
            <person name="Rensing S.A."/>
            <person name="Riano-Pachon D.M."/>
            <person name="Richier S."/>
            <person name="Rokitta S."/>
            <person name="Shiraiwa Y."/>
            <person name="Soanes D.M."/>
            <person name="van der Giezen M."/>
            <person name="Wahlund T.M."/>
            <person name="Williams B."/>
            <person name="Wilson W."/>
            <person name="Wolfe G."/>
            <person name="Wurch L.L."/>
        </authorList>
    </citation>
    <scope>NUCLEOTIDE SEQUENCE</scope>
</reference>
<dbReference type="PRINTS" id="PR00448">
    <property type="entry name" value="NSFATTACHMNT"/>
</dbReference>
<dbReference type="AlphaFoldDB" id="A0A0D3I5V9"/>
<accession>A0A0D3I5V9</accession>
<dbReference type="KEGG" id="ehx:EMIHUDRAFT_258834"/>
<dbReference type="STRING" id="2903.R1DCX5"/>
<dbReference type="Gene3D" id="1.25.40.10">
    <property type="entry name" value="Tetratricopeptide repeat domain"/>
    <property type="match status" value="1"/>
</dbReference>
<evidence type="ECO:0000256" key="3">
    <source>
        <dbReference type="ARBA" id="ARBA00022927"/>
    </source>
</evidence>
<evidence type="ECO:0000313" key="4">
    <source>
        <dbReference type="EnsemblProtists" id="EOD06644"/>
    </source>
</evidence>
<dbReference type="HOGENOM" id="CLU_046329_2_0_1"/>
<dbReference type="GeneID" id="17252795"/>
<dbReference type="Proteomes" id="UP000013827">
    <property type="component" value="Unassembled WGS sequence"/>
</dbReference>
<dbReference type="OMA" id="EDACDMY"/>
<dbReference type="eggNOG" id="KOG1586">
    <property type="taxonomic scope" value="Eukaryota"/>
</dbReference>
<keyword evidence="3" id="KW-0653">Protein transport</keyword>
<dbReference type="PANTHER" id="PTHR13768:SF8">
    <property type="entry name" value="ALPHA-SOLUBLE NSF ATTACHMENT PROTEIN"/>
    <property type="match status" value="1"/>
</dbReference>